<dbReference type="FunCoup" id="A0A507B238">
    <property type="interactions" value="407"/>
</dbReference>
<evidence type="ECO:0000256" key="10">
    <source>
        <dbReference type="ARBA" id="ARBA00023134"/>
    </source>
</evidence>
<comment type="caution">
    <text evidence="20">The sequence shown here is derived from an EMBL/GenBank/DDBJ whole genome shotgun (WGS) entry which is preliminary data.</text>
</comment>
<comment type="catalytic activity">
    <reaction evidence="14">
        <text>a 5'-end diphospho-ribonucleoside in mRNA + GTP + H(+) = a 5'-end (5'-triphosphoguanosine)-ribonucleoside in mRNA + diphosphate</text>
        <dbReference type="Rhea" id="RHEA:67012"/>
        <dbReference type="Rhea" id="RHEA-COMP:17165"/>
        <dbReference type="Rhea" id="RHEA-COMP:17166"/>
        <dbReference type="ChEBI" id="CHEBI:15378"/>
        <dbReference type="ChEBI" id="CHEBI:33019"/>
        <dbReference type="ChEBI" id="CHEBI:37565"/>
        <dbReference type="ChEBI" id="CHEBI:167616"/>
        <dbReference type="ChEBI" id="CHEBI:167617"/>
        <dbReference type="EC" id="2.7.7.50"/>
    </reaction>
    <physiologicalReaction direction="left-to-right" evidence="14">
        <dbReference type="Rhea" id="RHEA:67013"/>
    </physiologicalReaction>
</comment>
<keyword evidence="11 17" id="KW-0539">Nucleus</keyword>
<feature type="domain" description="ATP-dependent DNA ligase family profile" evidence="19">
    <location>
        <begin position="139"/>
        <end position="300"/>
    </location>
</feature>
<dbReference type="GO" id="GO:0005524">
    <property type="term" value="F:ATP binding"/>
    <property type="evidence" value="ECO:0007669"/>
    <property type="project" value="InterPro"/>
</dbReference>
<dbReference type="EC" id="2.7.7.50" evidence="3 17"/>
<keyword evidence="10 17" id="KW-0342">GTP-binding</keyword>
<evidence type="ECO:0000256" key="6">
    <source>
        <dbReference type="ARBA" id="ARBA00022679"/>
    </source>
</evidence>
<evidence type="ECO:0000256" key="17">
    <source>
        <dbReference type="PIRNR" id="PIRNR036959"/>
    </source>
</evidence>
<evidence type="ECO:0000256" key="11">
    <source>
        <dbReference type="ARBA" id="ARBA00023242"/>
    </source>
</evidence>
<dbReference type="InterPro" id="IPR017075">
    <property type="entry name" value="mRNA_cap_enzyme_alpha"/>
</dbReference>
<dbReference type="GO" id="GO:0004484">
    <property type="term" value="F:mRNA guanylyltransferase activity"/>
    <property type="evidence" value="ECO:0007669"/>
    <property type="project" value="UniProtKB-EC"/>
</dbReference>
<evidence type="ECO:0000256" key="2">
    <source>
        <dbReference type="ARBA" id="ARBA00010237"/>
    </source>
</evidence>
<dbReference type="PANTHER" id="PTHR10367">
    <property type="entry name" value="MRNA-CAPPING ENZYME"/>
    <property type="match status" value="1"/>
</dbReference>
<comment type="subunit">
    <text evidence="15">Heterodimer. The mRNA-capping enzyme is composed of two separate chains alpha and beta, respectively a mRNA guanylyltransferase and an mRNA 5'-triphosphate monophosphatase.</text>
</comment>
<evidence type="ECO:0000256" key="3">
    <source>
        <dbReference type="ARBA" id="ARBA00012475"/>
    </source>
</evidence>
<evidence type="ECO:0000256" key="12">
    <source>
        <dbReference type="ARBA" id="ARBA00029909"/>
    </source>
</evidence>
<dbReference type="GO" id="GO:0003910">
    <property type="term" value="F:DNA ligase (ATP) activity"/>
    <property type="evidence" value="ECO:0007669"/>
    <property type="project" value="InterPro"/>
</dbReference>
<comment type="similarity">
    <text evidence="2 17">Belongs to the eukaryotic GTase family.</text>
</comment>
<comment type="function">
    <text evidence="16 17">Second step of mRNA capping. Transfer of the GMP moiety of GTP to the 5'-end of RNA via an enzyme-GMP covalent reaction intermediate.</text>
</comment>
<feature type="active site" description="N6-GMP-lysine intermediate" evidence="18">
    <location>
        <position position="67"/>
    </location>
</feature>
<dbReference type="GO" id="GO:0006370">
    <property type="term" value="P:7-methylguanosine mRNA capping"/>
    <property type="evidence" value="ECO:0007669"/>
    <property type="project" value="UniProtKB-KW"/>
</dbReference>
<name>A0A507B238_9PEZI</name>
<evidence type="ECO:0000256" key="7">
    <source>
        <dbReference type="ARBA" id="ARBA00022695"/>
    </source>
</evidence>
<dbReference type="OrthoDB" id="200924at2759"/>
<dbReference type="PROSITE" id="PS50160">
    <property type="entry name" value="DNA_LIGASE_A3"/>
    <property type="match status" value="1"/>
</dbReference>
<proteinExistence type="inferred from homology"/>
<keyword evidence="6 17" id="KW-0808">Transferase</keyword>
<dbReference type="Pfam" id="PF03919">
    <property type="entry name" value="mRNA_cap_C"/>
    <property type="match status" value="1"/>
</dbReference>
<evidence type="ECO:0000256" key="9">
    <source>
        <dbReference type="ARBA" id="ARBA00023042"/>
    </source>
</evidence>
<dbReference type="RefSeq" id="XP_030995498.1">
    <property type="nucleotide sequence ID" value="XM_031140285.1"/>
</dbReference>
<dbReference type="SUPFAM" id="SSF56091">
    <property type="entry name" value="DNA ligase/mRNA capping enzyme, catalytic domain"/>
    <property type="match status" value="1"/>
</dbReference>
<evidence type="ECO:0000256" key="14">
    <source>
        <dbReference type="ARBA" id="ARBA00044624"/>
    </source>
</evidence>
<dbReference type="EMBL" id="SKBQ01000031">
    <property type="protein sequence ID" value="TPX13787.1"/>
    <property type="molecule type" value="Genomic_DNA"/>
</dbReference>
<dbReference type="Gene3D" id="3.30.470.30">
    <property type="entry name" value="DNA ligase/mRNA capping enzyme"/>
    <property type="match status" value="1"/>
</dbReference>
<dbReference type="InParanoid" id="A0A507B238"/>
<keyword evidence="21" id="KW-1185">Reference proteome</keyword>
<evidence type="ECO:0000256" key="5">
    <source>
        <dbReference type="ARBA" id="ARBA00022664"/>
    </source>
</evidence>
<dbReference type="GO" id="GO:0006281">
    <property type="term" value="P:DNA repair"/>
    <property type="evidence" value="ECO:0007669"/>
    <property type="project" value="InterPro"/>
</dbReference>
<keyword evidence="8 17" id="KW-0547">Nucleotide-binding</keyword>
<dbReference type="PIRSF" id="PIRSF036959">
    <property type="entry name" value="mRNA_cap_alpha"/>
    <property type="match status" value="1"/>
</dbReference>
<evidence type="ECO:0000313" key="21">
    <source>
        <dbReference type="Proteomes" id="UP000319257"/>
    </source>
</evidence>
<keyword evidence="5 17" id="KW-0507">mRNA processing</keyword>
<evidence type="ECO:0000256" key="13">
    <source>
        <dbReference type="ARBA" id="ARBA00030702"/>
    </source>
</evidence>
<protein>
    <recommendedName>
        <fullName evidence="4 17">mRNA-capping enzyme subunit alpha</fullName>
        <ecNumber evidence="3 17">2.7.7.50</ecNumber>
    </recommendedName>
    <alternativeName>
        <fullName evidence="12 17">GTP--RNA guanylyltransferase</fullName>
    </alternativeName>
    <alternativeName>
        <fullName evidence="13 17">mRNA guanylyltransferase</fullName>
    </alternativeName>
</protein>
<keyword evidence="7 17" id="KW-0548">Nucleotidyltransferase</keyword>
<sequence>MDSAARKIEAIDAPGVKAEGQLLWNLRKEVAALMKRSQTNFPGAQPVSFTRRHIDELRQKDYYVCEKSDGIRYLLYLTADESGRECHYLIDRKNDFWYLNHRNLHFPLPNDIEAFHTHTLVDGELVMDDLGGGVMEPKFLVFDCIVLDNKPLMERTLDKRLGYFKENVFKPYSALFEQFPEEARYMAFKVEMKEMQFSYGIEMMFRQVLPTLKHGNDGLIFTCRDSEYRPGTDPHILKWKPVTENTVDFRLRLHFPLVQPDEDDAAEGVTAPYVDYDSVPQAELWAFYGDGGGGEPYRYFAELFLSEEDWEAMKACGDPLVNRVVECAMDEQGRWRIHRFRDDKLEANHISVVSSVMDSIRDGVGERELLDAAKSIKDSWKSRQAQQQRR</sequence>
<dbReference type="STRING" id="1093900.A0A507B238"/>
<keyword evidence="9 17" id="KW-0506">mRNA capping</keyword>
<evidence type="ECO:0000256" key="16">
    <source>
        <dbReference type="ARBA" id="ARBA00053845"/>
    </source>
</evidence>
<evidence type="ECO:0000313" key="20">
    <source>
        <dbReference type="EMBL" id="TPX13787.1"/>
    </source>
</evidence>
<dbReference type="Proteomes" id="UP000319257">
    <property type="component" value="Unassembled WGS sequence"/>
</dbReference>
<dbReference type="FunFam" id="2.40.50.140:FF:000275">
    <property type="entry name" value="mRNA-capping enzyme subunit alpha"/>
    <property type="match status" value="1"/>
</dbReference>
<dbReference type="PANTHER" id="PTHR10367:SF17">
    <property type="entry name" value="MRNA-CAPPING ENZYME"/>
    <property type="match status" value="1"/>
</dbReference>
<dbReference type="InterPro" id="IPR013846">
    <property type="entry name" value="mRNA_cap_enzyme_C"/>
</dbReference>
<dbReference type="InterPro" id="IPR001339">
    <property type="entry name" value="mRNA_cap_enzyme_adenylation"/>
</dbReference>
<dbReference type="Pfam" id="PF01331">
    <property type="entry name" value="mRNA_cap_enzyme"/>
    <property type="match status" value="1"/>
</dbReference>
<dbReference type="GO" id="GO:0006310">
    <property type="term" value="P:DNA recombination"/>
    <property type="evidence" value="ECO:0007669"/>
    <property type="project" value="InterPro"/>
</dbReference>
<evidence type="ECO:0000256" key="8">
    <source>
        <dbReference type="ARBA" id="ARBA00022741"/>
    </source>
</evidence>
<dbReference type="CDD" id="cd07895">
    <property type="entry name" value="Adenylation_mRNA_capping"/>
    <property type="match status" value="1"/>
</dbReference>
<accession>A0A507B238</accession>
<dbReference type="InterPro" id="IPR012310">
    <property type="entry name" value="DNA_ligase_ATP-dep_cent"/>
</dbReference>
<dbReference type="FunFam" id="3.30.470.30:FF:000011">
    <property type="entry name" value="mRNA-capping enzyme subunit alpha"/>
    <property type="match status" value="1"/>
</dbReference>
<dbReference type="SUPFAM" id="SSF50249">
    <property type="entry name" value="Nucleic acid-binding proteins"/>
    <property type="match status" value="1"/>
</dbReference>
<dbReference type="AlphaFoldDB" id="A0A507B238"/>
<comment type="subcellular location">
    <subcellularLocation>
        <location evidence="1 17">Nucleus</location>
    </subcellularLocation>
</comment>
<evidence type="ECO:0000256" key="18">
    <source>
        <dbReference type="PIRSR" id="PIRSR036959-1"/>
    </source>
</evidence>
<dbReference type="InterPro" id="IPR051029">
    <property type="entry name" value="mRNA_Capping_Enz/RNA_Phosphat"/>
</dbReference>
<organism evidence="20 21">
    <name type="scientific">Thyridium curvatum</name>
    <dbReference type="NCBI Taxonomy" id="1093900"/>
    <lineage>
        <taxon>Eukaryota</taxon>
        <taxon>Fungi</taxon>
        <taxon>Dikarya</taxon>
        <taxon>Ascomycota</taxon>
        <taxon>Pezizomycotina</taxon>
        <taxon>Sordariomycetes</taxon>
        <taxon>Sordariomycetidae</taxon>
        <taxon>Thyridiales</taxon>
        <taxon>Thyridiaceae</taxon>
        <taxon>Thyridium</taxon>
    </lineage>
</organism>
<evidence type="ECO:0000259" key="19">
    <source>
        <dbReference type="PROSITE" id="PS50160"/>
    </source>
</evidence>
<dbReference type="GeneID" id="41973178"/>
<evidence type="ECO:0000256" key="1">
    <source>
        <dbReference type="ARBA" id="ARBA00004123"/>
    </source>
</evidence>
<gene>
    <name evidence="20" type="ORF">E0L32_005731</name>
</gene>
<reference evidence="20 21" key="1">
    <citation type="submission" date="2019-06" db="EMBL/GenBank/DDBJ databases">
        <title>Draft genome sequence of the filamentous fungus Phialemoniopsis curvata isolated from diesel fuel.</title>
        <authorList>
            <person name="Varaljay V.A."/>
            <person name="Lyon W.J."/>
            <person name="Crouch A.L."/>
            <person name="Drake C.E."/>
            <person name="Hollomon J.M."/>
            <person name="Nadeau L.J."/>
            <person name="Nunn H.S."/>
            <person name="Stevenson B.S."/>
            <person name="Bojanowski C.L."/>
            <person name="Crookes-Goodson W.J."/>
        </authorList>
    </citation>
    <scope>NUCLEOTIDE SEQUENCE [LARGE SCALE GENOMIC DNA]</scope>
    <source>
        <strain evidence="20 21">D216</strain>
    </source>
</reference>
<evidence type="ECO:0000256" key="15">
    <source>
        <dbReference type="ARBA" id="ARBA00047082"/>
    </source>
</evidence>
<dbReference type="GO" id="GO:0005525">
    <property type="term" value="F:GTP binding"/>
    <property type="evidence" value="ECO:0007669"/>
    <property type="project" value="UniProtKB-KW"/>
</dbReference>
<dbReference type="Gene3D" id="2.40.50.140">
    <property type="entry name" value="Nucleic acid-binding proteins"/>
    <property type="match status" value="1"/>
</dbReference>
<dbReference type="GO" id="GO:0031533">
    <property type="term" value="C:mRNA capping enzyme complex"/>
    <property type="evidence" value="ECO:0007669"/>
    <property type="project" value="InterPro"/>
</dbReference>
<evidence type="ECO:0000256" key="4">
    <source>
        <dbReference type="ARBA" id="ARBA00019171"/>
    </source>
</evidence>
<dbReference type="InterPro" id="IPR012340">
    <property type="entry name" value="NA-bd_OB-fold"/>
</dbReference>